<dbReference type="SMART" id="SM00343">
    <property type="entry name" value="ZnF_C2HC"/>
    <property type="match status" value="1"/>
</dbReference>
<dbReference type="GO" id="GO:0003676">
    <property type="term" value="F:nucleic acid binding"/>
    <property type="evidence" value="ECO:0007669"/>
    <property type="project" value="InterPro"/>
</dbReference>
<proteinExistence type="predicted"/>
<keyword evidence="5" id="KW-1185">Reference proteome</keyword>
<accession>H3GY51</accession>
<evidence type="ECO:0000256" key="1">
    <source>
        <dbReference type="PROSITE-ProRule" id="PRU00047"/>
    </source>
</evidence>
<dbReference type="HOGENOM" id="CLU_075449_0_0_1"/>
<dbReference type="AlphaFoldDB" id="H3GY51"/>
<dbReference type="InterPro" id="IPR036875">
    <property type="entry name" value="Znf_CCHC_sf"/>
</dbReference>
<dbReference type="VEuPathDB" id="FungiDB:KRP22_485"/>
<dbReference type="Gene3D" id="4.10.60.10">
    <property type="entry name" value="Zinc finger, CCHC-type"/>
    <property type="match status" value="1"/>
</dbReference>
<dbReference type="eggNOG" id="ENOG502RFRJ">
    <property type="taxonomic scope" value="Eukaryota"/>
</dbReference>
<evidence type="ECO:0000256" key="2">
    <source>
        <dbReference type="SAM" id="MobiDB-lite"/>
    </source>
</evidence>
<dbReference type="InterPro" id="IPR001878">
    <property type="entry name" value="Znf_CCHC"/>
</dbReference>
<dbReference type="Proteomes" id="UP000005238">
    <property type="component" value="Unassembled WGS sequence"/>
</dbReference>
<dbReference type="InParanoid" id="H3GY51"/>
<dbReference type="SUPFAM" id="SSF57756">
    <property type="entry name" value="Retrovirus zinc finger-like domains"/>
    <property type="match status" value="1"/>
</dbReference>
<evidence type="ECO:0000259" key="3">
    <source>
        <dbReference type="PROSITE" id="PS50158"/>
    </source>
</evidence>
<feature type="region of interest" description="Disordered" evidence="2">
    <location>
        <begin position="321"/>
        <end position="342"/>
    </location>
</feature>
<dbReference type="VEuPathDB" id="FungiDB:KRP22_486"/>
<keyword evidence="1" id="KW-0863">Zinc-finger</keyword>
<reference evidence="5" key="1">
    <citation type="journal article" date="2006" name="Science">
        <title>Phytophthora genome sequences uncover evolutionary origins and mechanisms of pathogenesis.</title>
        <authorList>
            <person name="Tyler B.M."/>
            <person name="Tripathy S."/>
            <person name="Zhang X."/>
            <person name="Dehal P."/>
            <person name="Jiang R.H."/>
            <person name="Aerts A."/>
            <person name="Arredondo F.D."/>
            <person name="Baxter L."/>
            <person name="Bensasson D."/>
            <person name="Beynon J.L."/>
            <person name="Chapman J."/>
            <person name="Damasceno C.M."/>
            <person name="Dorrance A.E."/>
            <person name="Dou D."/>
            <person name="Dickerman A.W."/>
            <person name="Dubchak I.L."/>
            <person name="Garbelotto M."/>
            <person name="Gijzen M."/>
            <person name="Gordon S.G."/>
            <person name="Govers F."/>
            <person name="Grunwald N.J."/>
            <person name="Huang W."/>
            <person name="Ivors K.L."/>
            <person name="Jones R.W."/>
            <person name="Kamoun S."/>
            <person name="Krampis K."/>
            <person name="Lamour K.H."/>
            <person name="Lee M.K."/>
            <person name="McDonald W.H."/>
            <person name="Medina M."/>
            <person name="Meijer H.J."/>
            <person name="Nordberg E.K."/>
            <person name="Maclean D.J."/>
            <person name="Ospina-Giraldo M.D."/>
            <person name="Morris P.F."/>
            <person name="Phuntumart V."/>
            <person name="Putnam N.H."/>
            <person name="Rash S."/>
            <person name="Rose J.K."/>
            <person name="Sakihama Y."/>
            <person name="Salamov A.A."/>
            <person name="Savidor A."/>
            <person name="Scheuring C.F."/>
            <person name="Smith B.M."/>
            <person name="Sobral B.W."/>
            <person name="Terry A."/>
            <person name="Torto-Alalibo T.A."/>
            <person name="Win J."/>
            <person name="Xu Z."/>
            <person name="Zhang H."/>
            <person name="Grigoriev I.V."/>
            <person name="Rokhsar D.S."/>
            <person name="Boore J.L."/>
        </authorList>
    </citation>
    <scope>NUCLEOTIDE SEQUENCE [LARGE SCALE GENOMIC DNA]</scope>
    <source>
        <strain evidence="5">Pr102</strain>
    </source>
</reference>
<dbReference type="Pfam" id="PF00098">
    <property type="entry name" value="zf-CCHC"/>
    <property type="match status" value="1"/>
</dbReference>
<dbReference type="PROSITE" id="PS50158">
    <property type="entry name" value="ZF_CCHC"/>
    <property type="match status" value="1"/>
</dbReference>
<feature type="domain" description="CCHC-type" evidence="3">
    <location>
        <begin position="272"/>
        <end position="286"/>
    </location>
</feature>
<protein>
    <recommendedName>
        <fullName evidence="3">CCHC-type domain-containing protein</fullName>
    </recommendedName>
</protein>
<evidence type="ECO:0000313" key="4">
    <source>
        <dbReference type="EnsemblProtists" id="Phyra82589"/>
    </source>
</evidence>
<dbReference type="GO" id="GO:0008270">
    <property type="term" value="F:zinc ion binding"/>
    <property type="evidence" value="ECO:0007669"/>
    <property type="project" value="UniProtKB-KW"/>
</dbReference>
<organism evidence="4 5">
    <name type="scientific">Phytophthora ramorum</name>
    <name type="common">Sudden oak death agent</name>
    <dbReference type="NCBI Taxonomy" id="164328"/>
    <lineage>
        <taxon>Eukaryota</taxon>
        <taxon>Sar</taxon>
        <taxon>Stramenopiles</taxon>
        <taxon>Oomycota</taxon>
        <taxon>Peronosporomycetes</taxon>
        <taxon>Peronosporales</taxon>
        <taxon>Peronosporaceae</taxon>
        <taxon>Phytophthora</taxon>
    </lineage>
</organism>
<keyword evidence="1" id="KW-0479">Metal-binding</keyword>
<name>H3GY51_PHYRM</name>
<dbReference type="OMA" id="QTESNEY"/>
<reference evidence="4" key="2">
    <citation type="submission" date="2015-06" db="UniProtKB">
        <authorList>
            <consortium name="EnsemblProtists"/>
        </authorList>
    </citation>
    <scope>IDENTIFICATION</scope>
    <source>
        <strain evidence="4">Pr102</strain>
    </source>
</reference>
<dbReference type="EMBL" id="DS566071">
    <property type="status" value="NOT_ANNOTATED_CDS"/>
    <property type="molecule type" value="Genomic_DNA"/>
</dbReference>
<sequence length="392" mass="44897">MGKGHTRSGQILGLEKFNGEDFTVWKDKVLTHIETLDEVYQRALLEKDQPRATVVMMDFLESTPEKPVITVEGEVTQQEAKNLRWRYQHWTRAHAELKNLFNQALPNVFLSVLEDQVSRMQPCDIWKELEQKFGLGDAGGVIELLRQWERLTTANWSNLGALFGQLKKLRNDVNRKMRGLVGKDMITEPWLCMQVLALLPSEFWGSSVSMTAEWFTIENVEMSLRRVFGDRSKKEINMLTDKRRPLSINVAKRFTGKKRSQDEALGQQAKDCFYCFETGHWKKDCPAMAADRDPNRHGGTLFRSNIRTAPGAKKKRLLTVKKGPKSTTKSTAVAQREERTPAEDLAFDRQLEKAIKDADEFEFKDPIPLSEGSENEAPMNSMDIDSEGRVMQ</sequence>
<evidence type="ECO:0000313" key="5">
    <source>
        <dbReference type="Proteomes" id="UP000005238"/>
    </source>
</evidence>
<keyword evidence="1" id="KW-0862">Zinc</keyword>
<feature type="region of interest" description="Disordered" evidence="2">
    <location>
        <begin position="357"/>
        <end position="392"/>
    </location>
</feature>
<dbReference type="EnsemblProtists" id="Phyra82589">
    <property type="protein sequence ID" value="Phyra82589"/>
    <property type="gene ID" value="Phyra82589"/>
</dbReference>